<feature type="transmembrane region" description="Helical" evidence="7">
    <location>
        <begin position="291"/>
        <end position="315"/>
    </location>
</feature>
<keyword evidence="6 7" id="KW-0472">Membrane</keyword>
<feature type="transmembrane region" description="Helical" evidence="7">
    <location>
        <begin position="241"/>
        <end position="263"/>
    </location>
</feature>
<dbReference type="GO" id="GO:0015086">
    <property type="term" value="F:cadmium ion transmembrane transporter activity"/>
    <property type="evidence" value="ECO:0007669"/>
    <property type="project" value="TreeGrafter"/>
</dbReference>
<sequence>MFTGISITKLFKPIRKVNRKNIFLFLAILGPGIITANVDNDAGGITTYSLAGAHYGYTLLWVMIPTMIALVVIQEMCARMGAVTGKGLSDLIRESFGVKVTFYVMIALLLTNMGNSVSEFAGIAASLELFGISKYVSVPISAVLVWLLVVKGSYKVVEKVFLVACMVYIAYPVAAFMAGPQWGTVLKATVVPSFRMDSGYLITLIGVVGTTIAPWMQFYQQSAVVEKGITIEQYSFSRMDVIVGCLMAIVVAFFIVVACAATINLQGLKVETAADAALALKPLVGEYASSLFAFGLFNASLFAACILPLSTSYYVCEGMGWESGIDKDFRQAPQFFWLFTIIIVISALTILLPNVPLIMIMFISQVVNGTVLPFVLIFMLLLINDKSLMGNHTNGHVFNFIAWITVVVMIGLTLLMTADLLSPGAVGRIFGF</sequence>
<feature type="transmembrane region" description="Helical" evidence="7">
    <location>
        <begin position="21"/>
        <end position="38"/>
    </location>
</feature>
<evidence type="ECO:0000256" key="2">
    <source>
        <dbReference type="ARBA" id="ARBA00022448"/>
    </source>
</evidence>
<feature type="transmembrane region" description="Helical" evidence="7">
    <location>
        <begin position="358"/>
        <end position="383"/>
    </location>
</feature>
<evidence type="ECO:0000256" key="3">
    <source>
        <dbReference type="ARBA" id="ARBA00022692"/>
    </source>
</evidence>
<dbReference type="Pfam" id="PF01566">
    <property type="entry name" value="Nramp"/>
    <property type="match status" value="1"/>
</dbReference>
<dbReference type="OrthoDB" id="9787548at2"/>
<keyword evidence="3 7" id="KW-0812">Transmembrane</keyword>
<accession>B9M3G6</accession>
<evidence type="ECO:0000256" key="4">
    <source>
        <dbReference type="ARBA" id="ARBA00022847"/>
    </source>
</evidence>
<dbReference type="RefSeq" id="WP_012648115.1">
    <property type="nucleotide sequence ID" value="NC_011979.1"/>
</dbReference>
<feature type="transmembrane region" description="Helical" evidence="7">
    <location>
        <begin position="395"/>
        <end position="416"/>
    </location>
</feature>
<dbReference type="InterPro" id="IPR001046">
    <property type="entry name" value="NRAMP_fam"/>
</dbReference>
<dbReference type="STRING" id="316067.Geob_3044"/>
<evidence type="ECO:0000256" key="5">
    <source>
        <dbReference type="ARBA" id="ARBA00022989"/>
    </source>
</evidence>
<dbReference type="PANTHER" id="PTHR11706:SF33">
    <property type="entry name" value="NATURAL RESISTANCE-ASSOCIATED MACROPHAGE PROTEIN 2"/>
    <property type="match status" value="1"/>
</dbReference>
<feature type="transmembrane region" description="Helical" evidence="7">
    <location>
        <begin position="120"/>
        <end position="148"/>
    </location>
</feature>
<comment type="subcellular location">
    <subcellularLocation>
        <location evidence="1">Membrane</location>
        <topology evidence="1">Multi-pass membrane protein</topology>
    </subcellularLocation>
</comment>
<gene>
    <name evidence="8" type="ordered locus">Geob_3044</name>
</gene>
<dbReference type="Proteomes" id="UP000007721">
    <property type="component" value="Chromosome"/>
</dbReference>
<organism evidence="8 9">
    <name type="scientific">Geotalea daltonii (strain DSM 22248 / JCM 15807 / FRC-32)</name>
    <name type="common">Geobacter daltonii</name>
    <dbReference type="NCBI Taxonomy" id="316067"/>
    <lineage>
        <taxon>Bacteria</taxon>
        <taxon>Pseudomonadati</taxon>
        <taxon>Thermodesulfobacteriota</taxon>
        <taxon>Desulfuromonadia</taxon>
        <taxon>Geobacterales</taxon>
        <taxon>Geobacteraceae</taxon>
        <taxon>Geotalea</taxon>
    </lineage>
</organism>
<keyword evidence="5 7" id="KW-1133">Transmembrane helix</keyword>
<evidence type="ECO:0000256" key="7">
    <source>
        <dbReference type="SAM" id="Phobius"/>
    </source>
</evidence>
<proteinExistence type="predicted"/>
<dbReference type="KEGG" id="geo:Geob_3044"/>
<evidence type="ECO:0000313" key="9">
    <source>
        <dbReference type="Proteomes" id="UP000007721"/>
    </source>
</evidence>
<feature type="transmembrane region" description="Helical" evidence="7">
    <location>
        <begin position="199"/>
        <end position="220"/>
    </location>
</feature>
<dbReference type="AlphaFoldDB" id="B9M3G6"/>
<keyword evidence="4" id="KW-0769">Symport</keyword>
<feature type="transmembrane region" description="Helical" evidence="7">
    <location>
        <begin position="160"/>
        <end position="179"/>
    </location>
</feature>
<dbReference type="HOGENOM" id="CLU_020088_6_1_7"/>
<name>B9M3G6_GEODF</name>
<reference evidence="8 9" key="1">
    <citation type="submission" date="2009-01" db="EMBL/GenBank/DDBJ databases">
        <title>Complete sequence of Geobacter sp. FRC-32.</title>
        <authorList>
            <consortium name="US DOE Joint Genome Institute"/>
            <person name="Lucas S."/>
            <person name="Copeland A."/>
            <person name="Lapidus A."/>
            <person name="Glavina del Rio T."/>
            <person name="Dalin E."/>
            <person name="Tice H."/>
            <person name="Bruce D."/>
            <person name="Goodwin L."/>
            <person name="Pitluck S."/>
            <person name="Saunders E."/>
            <person name="Brettin T."/>
            <person name="Detter J.C."/>
            <person name="Han C."/>
            <person name="Larimer F."/>
            <person name="Land M."/>
            <person name="Hauser L."/>
            <person name="Kyrpides N."/>
            <person name="Ovchinnikova G."/>
            <person name="Kostka J."/>
            <person name="Richardson P."/>
        </authorList>
    </citation>
    <scope>NUCLEOTIDE SEQUENCE [LARGE SCALE GENOMIC DNA]</scope>
    <source>
        <strain evidence="9">DSM 22248 / JCM 15807 / FRC-32</strain>
    </source>
</reference>
<dbReference type="EMBL" id="CP001390">
    <property type="protein sequence ID" value="ACM21387.1"/>
    <property type="molecule type" value="Genomic_DNA"/>
</dbReference>
<evidence type="ECO:0000256" key="6">
    <source>
        <dbReference type="ARBA" id="ARBA00023136"/>
    </source>
</evidence>
<dbReference type="GO" id="GO:0005384">
    <property type="term" value="F:manganese ion transmembrane transporter activity"/>
    <property type="evidence" value="ECO:0007669"/>
    <property type="project" value="TreeGrafter"/>
</dbReference>
<evidence type="ECO:0000256" key="1">
    <source>
        <dbReference type="ARBA" id="ARBA00004141"/>
    </source>
</evidence>
<feature type="transmembrane region" description="Helical" evidence="7">
    <location>
        <begin position="96"/>
        <end position="114"/>
    </location>
</feature>
<feature type="transmembrane region" description="Helical" evidence="7">
    <location>
        <begin position="335"/>
        <end position="352"/>
    </location>
</feature>
<dbReference type="PANTHER" id="PTHR11706">
    <property type="entry name" value="SOLUTE CARRIER PROTEIN FAMILY 11 MEMBER"/>
    <property type="match status" value="1"/>
</dbReference>
<dbReference type="NCBIfam" id="NF037982">
    <property type="entry name" value="Nramp_1"/>
    <property type="match status" value="1"/>
</dbReference>
<protein>
    <submittedName>
        <fullName evidence="8">NRAMP family manganese transport membrane protein</fullName>
    </submittedName>
</protein>
<dbReference type="GO" id="GO:0034755">
    <property type="term" value="P:iron ion transmembrane transport"/>
    <property type="evidence" value="ECO:0007669"/>
    <property type="project" value="TreeGrafter"/>
</dbReference>
<keyword evidence="9" id="KW-1185">Reference proteome</keyword>
<dbReference type="GO" id="GO:0015293">
    <property type="term" value="F:symporter activity"/>
    <property type="evidence" value="ECO:0007669"/>
    <property type="project" value="UniProtKB-KW"/>
</dbReference>
<dbReference type="eggNOG" id="COG1914">
    <property type="taxonomic scope" value="Bacteria"/>
</dbReference>
<dbReference type="GO" id="GO:0005886">
    <property type="term" value="C:plasma membrane"/>
    <property type="evidence" value="ECO:0007669"/>
    <property type="project" value="TreeGrafter"/>
</dbReference>
<keyword evidence="2" id="KW-0813">Transport</keyword>
<feature type="transmembrane region" description="Helical" evidence="7">
    <location>
        <begin position="58"/>
        <end position="76"/>
    </location>
</feature>
<evidence type="ECO:0000313" key="8">
    <source>
        <dbReference type="EMBL" id="ACM21387.1"/>
    </source>
</evidence>